<dbReference type="InterPro" id="IPR029044">
    <property type="entry name" value="Nucleotide-diphossugar_trans"/>
</dbReference>
<dbReference type="PATRIC" id="fig|545697.3.peg.372"/>
<name>L1QMS4_9CLOT</name>
<sequence>MFENIEFPPTISNCTCLFKREFLIKNNIFYDEDIHYCEDSIFGSKSMYNANRFYYMKNKYFYNYFYNPNSTTSTYNKNKWDSYIKINERMEKYFNKSDFDFSRQIKINMLYFTLNMLSENGKSNLVFIEKSKNCKEIMCNDRVRKIFKEFKIPQVSKGLKIVTILIKYKLSWIYSLLFYTR</sequence>
<protein>
    <submittedName>
        <fullName evidence="1">Uncharacterized protein</fullName>
    </submittedName>
</protein>
<evidence type="ECO:0000313" key="2">
    <source>
        <dbReference type="Proteomes" id="UP000010420"/>
    </source>
</evidence>
<dbReference type="EMBL" id="AMEZ01000013">
    <property type="protein sequence ID" value="EKY29020.1"/>
    <property type="molecule type" value="Genomic_DNA"/>
</dbReference>
<dbReference type="STRING" id="545697.HMPREF0216_00379"/>
<evidence type="ECO:0000313" key="1">
    <source>
        <dbReference type="EMBL" id="EKY29020.1"/>
    </source>
</evidence>
<organism evidence="1 2">
    <name type="scientific">Clostridium celatum DSM 1785</name>
    <dbReference type="NCBI Taxonomy" id="545697"/>
    <lineage>
        <taxon>Bacteria</taxon>
        <taxon>Bacillati</taxon>
        <taxon>Bacillota</taxon>
        <taxon>Clostridia</taxon>
        <taxon>Eubacteriales</taxon>
        <taxon>Clostridiaceae</taxon>
        <taxon>Clostridium</taxon>
    </lineage>
</organism>
<dbReference type="SUPFAM" id="SSF53448">
    <property type="entry name" value="Nucleotide-diphospho-sugar transferases"/>
    <property type="match status" value="1"/>
</dbReference>
<dbReference type="Proteomes" id="UP000010420">
    <property type="component" value="Unassembled WGS sequence"/>
</dbReference>
<dbReference type="RefSeq" id="WP_005210402.1">
    <property type="nucleotide sequence ID" value="NZ_KB291607.1"/>
</dbReference>
<dbReference type="AlphaFoldDB" id="L1QMS4"/>
<gene>
    <name evidence="1" type="ORF">HMPREF0216_00379</name>
</gene>
<dbReference type="HOGENOM" id="CLU_1486610_0_0_9"/>
<keyword evidence="2" id="KW-1185">Reference proteome</keyword>
<reference evidence="1 2" key="1">
    <citation type="submission" date="2012-05" db="EMBL/GenBank/DDBJ databases">
        <authorList>
            <person name="Weinstock G."/>
            <person name="Sodergren E."/>
            <person name="Lobos E.A."/>
            <person name="Fulton L."/>
            <person name="Fulton R."/>
            <person name="Courtney L."/>
            <person name="Fronick C."/>
            <person name="O'Laughlin M."/>
            <person name="Godfrey J."/>
            <person name="Wilson R.M."/>
            <person name="Miner T."/>
            <person name="Farmer C."/>
            <person name="Delehaunty K."/>
            <person name="Cordes M."/>
            <person name="Minx P."/>
            <person name="Tomlinson C."/>
            <person name="Chen J."/>
            <person name="Wollam A."/>
            <person name="Pepin K.H."/>
            <person name="Bhonagiri V."/>
            <person name="Zhang X."/>
            <person name="Suruliraj S."/>
            <person name="Warren W."/>
            <person name="Mitreva M."/>
            <person name="Mardis E.R."/>
            <person name="Wilson R.K."/>
        </authorList>
    </citation>
    <scope>NUCLEOTIDE SEQUENCE [LARGE SCALE GENOMIC DNA]</scope>
    <source>
        <strain evidence="1 2">DSM 1785</strain>
    </source>
</reference>
<proteinExistence type="predicted"/>
<accession>L1QMS4</accession>
<comment type="caution">
    <text evidence="1">The sequence shown here is derived from an EMBL/GenBank/DDBJ whole genome shotgun (WGS) entry which is preliminary data.</text>
</comment>